<dbReference type="PRINTS" id="PR00377">
    <property type="entry name" value="IMPHPHTASES"/>
</dbReference>
<proteinExistence type="predicted"/>
<dbReference type="InterPro" id="IPR000760">
    <property type="entry name" value="Inositol_monophosphatase-like"/>
</dbReference>
<keyword evidence="4 7" id="KW-0479">Metal-binding</keyword>
<dbReference type="PANTHER" id="PTHR20854:SF4">
    <property type="entry name" value="INOSITOL-1-MONOPHOSPHATASE-RELATED"/>
    <property type="match status" value="1"/>
</dbReference>
<evidence type="ECO:0000313" key="9">
    <source>
        <dbReference type="Proteomes" id="UP000185746"/>
    </source>
</evidence>
<dbReference type="Proteomes" id="UP000185746">
    <property type="component" value="Chromosome"/>
</dbReference>
<dbReference type="SUPFAM" id="SSF56655">
    <property type="entry name" value="Carbohydrate phosphatase"/>
    <property type="match status" value="1"/>
</dbReference>
<keyword evidence="9" id="KW-1185">Reference proteome</keyword>
<dbReference type="PANTHER" id="PTHR20854">
    <property type="entry name" value="INOSITOL MONOPHOSPHATASE"/>
    <property type="match status" value="1"/>
</dbReference>
<gene>
    <name evidence="8" type="ORF">BI350_13155</name>
</gene>
<dbReference type="InterPro" id="IPR020583">
    <property type="entry name" value="Inositol_monoP_metal-BS"/>
</dbReference>
<dbReference type="Pfam" id="PF00459">
    <property type="entry name" value="Inositol_P"/>
    <property type="match status" value="1"/>
</dbReference>
<dbReference type="GO" id="GO:0046872">
    <property type="term" value="F:metal ion binding"/>
    <property type="evidence" value="ECO:0007669"/>
    <property type="project" value="UniProtKB-KW"/>
</dbReference>
<feature type="binding site" evidence="7">
    <location>
        <position position="88"/>
    </location>
    <ligand>
        <name>Mg(2+)</name>
        <dbReference type="ChEBI" id="CHEBI:18420"/>
        <label>1</label>
        <note>catalytic</note>
    </ligand>
</feature>
<dbReference type="GO" id="GO:0006020">
    <property type="term" value="P:inositol metabolic process"/>
    <property type="evidence" value="ECO:0007669"/>
    <property type="project" value="TreeGrafter"/>
</dbReference>
<evidence type="ECO:0000256" key="1">
    <source>
        <dbReference type="ARBA" id="ARBA00001033"/>
    </source>
</evidence>
<dbReference type="RefSeq" id="WP_075528549.1">
    <property type="nucleotide sequence ID" value="NZ_CP017560.1"/>
</dbReference>
<keyword evidence="5" id="KW-0378">Hydrolase</keyword>
<dbReference type="EMBL" id="CP017560">
    <property type="protein sequence ID" value="AOV08390.1"/>
    <property type="molecule type" value="Genomic_DNA"/>
</dbReference>
<feature type="binding site" evidence="7">
    <location>
        <position position="68"/>
    </location>
    <ligand>
        <name>Mg(2+)</name>
        <dbReference type="ChEBI" id="CHEBI:18420"/>
        <label>1</label>
        <note>catalytic</note>
    </ligand>
</feature>
<sequence>MDWGLIDRYAKSLIKEAGHKIRLSFFDHIHIDSKSNANDLVTNIDREIEQFFIEQIQTSFPGHKILGEEGFGDEIKSLNGTIWIVDPIDGTMNFVHQKRNFAISLGIYQDGVGILGYIYDVLRDELYTAKRGEGAYVNDERLPKLGVASIEESIIGINARWVVPNRYIDHEKLLGLIQDCRGTRSYGSAALELAYVSSGKLGAYVSMRLSPWDIAGGMVIAQEVGAISTNLEGETPSLLGPEPFIVARAGLHDELLMKYIQRKR</sequence>
<evidence type="ECO:0000256" key="5">
    <source>
        <dbReference type="ARBA" id="ARBA00022801"/>
    </source>
</evidence>
<dbReference type="AlphaFoldDB" id="A0A1D8JI44"/>
<accession>A0A1D8JI44</accession>
<feature type="binding site" evidence="7">
    <location>
        <position position="213"/>
    </location>
    <ligand>
        <name>Mg(2+)</name>
        <dbReference type="ChEBI" id="CHEBI:18420"/>
        <label>1</label>
        <note>catalytic</note>
    </ligand>
</feature>
<dbReference type="InterPro" id="IPR020550">
    <property type="entry name" value="Inositol_monophosphatase_CS"/>
</dbReference>
<dbReference type="FunFam" id="3.30.540.10:FF:000003">
    <property type="entry name" value="Inositol-1-monophosphatase"/>
    <property type="match status" value="1"/>
</dbReference>
<dbReference type="EC" id="3.1.3.25" evidence="3"/>
<dbReference type="KEGG" id="surl:BI350_13155"/>
<dbReference type="CDD" id="cd01637">
    <property type="entry name" value="IMPase_like"/>
    <property type="match status" value="1"/>
</dbReference>
<name>A0A1D8JI44_9BACL</name>
<dbReference type="PROSITE" id="PS00629">
    <property type="entry name" value="IMP_1"/>
    <property type="match status" value="1"/>
</dbReference>
<dbReference type="GO" id="GO:0046854">
    <property type="term" value="P:phosphatidylinositol phosphate biosynthetic process"/>
    <property type="evidence" value="ECO:0007669"/>
    <property type="project" value="InterPro"/>
</dbReference>
<evidence type="ECO:0000256" key="2">
    <source>
        <dbReference type="ARBA" id="ARBA00001946"/>
    </source>
</evidence>
<feature type="binding site" evidence="7">
    <location>
        <position position="86"/>
    </location>
    <ligand>
        <name>Mg(2+)</name>
        <dbReference type="ChEBI" id="CHEBI:18420"/>
        <label>1</label>
        <note>catalytic</note>
    </ligand>
</feature>
<dbReference type="GO" id="GO:0008934">
    <property type="term" value="F:inositol monophosphate 1-phosphatase activity"/>
    <property type="evidence" value="ECO:0007669"/>
    <property type="project" value="TreeGrafter"/>
</dbReference>
<comment type="catalytic activity">
    <reaction evidence="1">
        <text>a myo-inositol phosphate + H2O = myo-inositol + phosphate</text>
        <dbReference type="Rhea" id="RHEA:24056"/>
        <dbReference type="ChEBI" id="CHEBI:15377"/>
        <dbReference type="ChEBI" id="CHEBI:17268"/>
        <dbReference type="ChEBI" id="CHEBI:43474"/>
        <dbReference type="ChEBI" id="CHEBI:84139"/>
        <dbReference type="EC" id="3.1.3.25"/>
    </reaction>
</comment>
<comment type="cofactor">
    <cofactor evidence="2 7">
        <name>Mg(2+)</name>
        <dbReference type="ChEBI" id="CHEBI:18420"/>
    </cofactor>
</comment>
<reference evidence="8 9" key="1">
    <citation type="submission" date="2016-09" db="EMBL/GenBank/DDBJ databases">
        <title>Complete genome sequence of the Lysinibacillus sphaericus LMG 22257, a specie of Bacillus with ureolytic activity that can effectively biodeposit calcium carbonate.</title>
        <authorList>
            <person name="Yan W."/>
        </authorList>
    </citation>
    <scope>NUCLEOTIDE SEQUENCE [LARGE SCALE GENOMIC DNA]</scope>
    <source>
        <strain evidence="8 9">LMG 22257</strain>
    </source>
</reference>
<evidence type="ECO:0000313" key="8">
    <source>
        <dbReference type="EMBL" id="AOV08390.1"/>
    </source>
</evidence>
<feature type="binding site" evidence="7">
    <location>
        <position position="89"/>
    </location>
    <ligand>
        <name>Mg(2+)</name>
        <dbReference type="ChEBI" id="CHEBI:18420"/>
        <label>1</label>
        <note>catalytic</note>
    </ligand>
</feature>
<evidence type="ECO:0000256" key="4">
    <source>
        <dbReference type="ARBA" id="ARBA00022723"/>
    </source>
</evidence>
<evidence type="ECO:0000256" key="6">
    <source>
        <dbReference type="ARBA" id="ARBA00022842"/>
    </source>
</evidence>
<dbReference type="PROSITE" id="PS00630">
    <property type="entry name" value="IMP_2"/>
    <property type="match status" value="1"/>
</dbReference>
<evidence type="ECO:0000256" key="3">
    <source>
        <dbReference type="ARBA" id="ARBA00013106"/>
    </source>
</evidence>
<dbReference type="Gene3D" id="3.40.190.80">
    <property type="match status" value="1"/>
</dbReference>
<dbReference type="GO" id="GO:0007165">
    <property type="term" value="P:signal transduction"/>
    <property type="evidence" value="ECO:0007669"/>
    <property type="project" value="TreeGrafter"/>
</dbReference>
<protein>
    <recommendedName>
        <fullName evidence="3">inositol-phosphate phosphatase</fullName>
        <ecNumber evidence="3">3.1.3.25</ecNumber>
    </recommendedName>
</protein>
<dbReference type="Gene3D" id="3.30.540.10">
    <property type="entry name" value="Fructose-1,6-Bisphosphatase, subunit A, domain 1"/>
    <property type="match status" value="1"/>
</dbReference>
<keyword evidence="6 7" id="KW-0460">Magnesium</keyword>
<organism evidence="8 9">
    <name type="scientific">Sporosarcina ureilytica</name>
    <dbReference type="NCBI Taxonomy" id="298596"/>
    <lineage>
        <taxon>Bacteria</taxon>
        <taxon>Bacillati</taxon>
        <taxon>Bacillota</taxon>
        <taxon>Bacilli</taxon>
        <taxon>Bacillales</taxon>
        <taxon>Caryophanaceae</taxon>
        <taxon>Sporosarcina</taxon>
    </lineage>
</organism>
<evidence type="ECO:0000256" key="7">
    <source>
        <dbReference type="PIRSR" id="PIRSR600760-2"/>
    </source>
</evidence>